<reference evidence="1 2" key="1">
    <citation type="submission" date="2013-12" db="EMBL/GenBank/DDBJ databases">
        <title>Draft genome of the parsitic nematode Ancylostoma duodenale.</title>
        <authorList>
            <person name="Mitreva M."/>
        </authorList>
    </citation>
    <scope>NUCLEOTIDE SEQUENCE [LARGE SCALE GENOMIC DNA]</scope>
    <source>
        <strain evidence="1 2">Zhejiang</strain>
    </source>
</reference>
<organism evidence="1 2">
    <name type="scientific">Ancylostoma duodenale</name>
    <dbReference type="NCBI Taxonomy" id="51022"/>
    <lineage>
        <taxon>Eukaryota</taxon>
        <taxon>Metazoa</taxon>
        <taxon>Ecdysozoa</taxon>
        <taxon>Nematoda</taxon>
        <taxon>Chromadorea</taxon>
        <taxon>Rhabditida</taxon>
        <taxon>Rhabditina</taxon>
        <taxon>Rhabditomorpha</taxon>
        <taxon>Strongyloidea</taxon>
        <taxon>Ancylostomatidae</taxon>
        <taxon>Ancylostomatinae</taxon>
        <taxon>Ancylostoma</taxon>
    </lineage>
</organism>
<accession>A0A0C2H5N7</accession>
<name>A0A0C2H5N7_9BILA</name>
<dbReference type="AlphaFoldDB" id="A0A0C2H5N7"/>
<dbReference type="GO" id="GO:0000184">
    <property type="term" value="P:nuclear-transcribed mRNA catabolic process, nonsense-mediated decay"/>
    <property type="evidence" value="ECO:0007669"/>
    <property type="project" value="InterPro"/>
</dbReference>
<dbReference type="OrthoDB" id="5812232at2759"/>
<gene>
    <name evidence="1" type="ORF">ANCDUO_04940</name>
</gene>
<proteinExistence type="predicted"/>
<dbReference type="Pfam" id="PF15785">
    <property type="entry name" value="SMG1"/>
    <property type="match status" value="1"/>
</dbReference>
<dbReference type="EMBL" id="KN727892">
    <property type="protein sequence ID" value="KIH64746.1"/>
    <property type="molecule type" value="Genomic_DNA"/>
</dbReference>
<protein>
    <submittedName>
        <fullName evidence="1">Uncharacterized protein</fullName>
    </submittedName>
</protein>
<dbReference type="InterPro" id="IPR031559">
    <property type="entry name" value="SMG1"/>
</dbReference>
<dbReference type="Proteomes" id="UP000054047">
    <property type="component" value="Unassembled WGS sequence"/>
</dbReference>
<evidence type="ECO:0000313" key="2">
    <source>
        <dbReference type="Proteomes" id="UP000054047"/>
    </source>
</evidence>
<dbReference type="GO" id="GO:0004674">
    <property type="term" value="F:protein serine/threonine kinase activity"/>
    <property type="evidence" value="ECO:0007669"/>
    <property type="project" value="InterPro"/>
</dbReference>
<sequence length="254" mass="28513">MIQKQNPLTEITYLRDGDDQQTTFLREREACLMVLIGAFAKLASLKSSLIVMMGLRPSLFHLLLTEMPLTDQWFISKHPAVHYCLLRVMHAHVAAHDYFLSNSEWLVQSNSPSCMFAQEQLQALEQLLTAKILWDTSRTLCVDWLQGLLSGIDDTAMANLSYRPEFVRIRWAVLTAVINEKSNEKLHSVAARLKALCAGDNKSAAAITKSVLNKLKTSGQSVGTAVWSSIDMRTYLRCGEVIPEVELKSNVFVV</sequence>
<keyword evidence="2" id="KW-1185">Reference proteome</keyword>
<evidence type="ECO:0000313" key="1">
    <source>
        <dbReference type="EMBL" id="KIH64746.1"/>
    </source>
</evidence>